<accession>A0A0J9TW02</accession>
<dbReference type="OrthoDB" id="10508590at2759"/>
<protein>
    <recommendedName>
        <fullName evidence="3">VIR protein</fullName>
    </recommendedName>
</protein>
<dbReference type="Proteomes" id="UP000053239">
    <property type="component" value="Unassembled WGS sequence"/>
</dbReference>
<name>A0A0J9TW02_PLAVI</name>
<gene>
    <name evidence="1" type="ORF">PVNG_03861</name>
</gene>
<evidence type="ECO:0008006" key="3">
    <source>
        <dbReference type="Google" id="ProtNLM"/>
    </source>
</evidence>
<organism evidence="1 2">
    <name type="scientific">Plasmodium vivax North Korean</name>
    <dbReference type="NCBI Taxonomy" id="1035514"/>
    <lineage>
        <taxon>Eukaryota</taxon>
        <taxon>Sar</taxon>
        <taxon>Alveolata</taxon>
        <taxon>Apicomplexa</taxon>
        <taxon>Aconoidasida</taxon>
        <taxon>Haemosporida</taxon>
        <taxon>Plasmodiidae</taxon>
        <taxon>Plasmodium</taxon>
        <taxon>Plasmodium (Plasmodium)</taxon>
    </lineage>
</organism>
<dbReference type="AlphaFoldDB" id="A0A0J9TW02"/>
<dbReference type="EMBL" id="KQ235435">
    <property type="protein sequence ID" value="KMZ99022.1"/>
    <property type="molecule type" value="Genomic_DNA"/>
</dbReference>
<proteinExistence type="predicted"/>
<reference evidence="1 2" key="1">
    <citation type="submission" date="2011-09" db="EMBL/GenBank/DDBJ databases">
        <title>The Genome Sequence of Plasmodium vivax North Korean.</title>
        <authorList>
            <consortium name="The Broad Institute Genome Sequencing Platform"/>
            <consortium name="The Broad Institute Genome Sequencing Center for Infectious Disease"/>
            <person name="Neafsey D."/>
            <person name="Carlton J."/>
            <person name="Barnwell J."/>
            <person name="Collins W."/>
            <person name="Escalante A."/>
            <person name="Mullikin J."/>
            <person name="Saul A."/>
            <person name="Guigo R."/>
            <person name="Camara F."/>
            <person name="Young S.K."/>
            <person name="Zeng Q."/>
            <person name="Gargeya S."/>
            <person name="Fitzgerald M."/>
            <person name="Haas B."/>
            <person name="Abouelleil A."/>
            <person name="Alvarado L."/>
            <person name="Arachchi H.M."/>
            <person name="Berlin A."/>
            <person name="Brown A."/>
            <person name="Chapman S.B."/>
            <person name="Chen Z."/>
            <person name="Dunbar C."/>
            <person name="Freedman E."/>
            <person name="Gearin G."/>
            <person name="Gellesch M."/>
            <person name="Goldberg J."/>
            <person name="Griggs A."/>
            <person name="Gujja S."/>
            <person name="Heiman D."/>
            <person name="Howarth C."/>
            <person name="Larson L."/>
            <person name="Lui A."/>
            <person name="MacDonald P.J.P."/>
            <person name="Montmayeur A."/>
            <person name="Murphy C."/>
            <person name="Neiman D."/>
            <person name="Pearson M."/>
            <person name="Priest M."/>
            <person name="Roberts A."/>
            <person name="Saif S."/>
            <person name="Shea T."/>
            <person name="Shenoy N."/>
            <person name="Sisk P."/>
            <person name="Stolte C."/>
            <person name="Sykes S."/>
            <person name="Wortman J."/>
            <person name="Nusbaum C."/>
            <person name="Birren B."/>
        </authorList>
    </citation>
    <scope>NUCLEOTIDE SEQUENCE [LARGE SCALE GENOMIC DNA]</scope>
    <source>
        <strain evidence="1 2">North Korean</strain>
    </source>
</reference>
<sequence>MRRSATDNDLLYYEKYLNLKERFNNEYTKNDRINPDELLNDTEFNISNNIILRPVFVELLRHIRNNGVFMFDESQACSYISYILSKDVKSTVGEYETETFDIFKKFVNKYSSQAKHKASICSDSLLYVNSEMYEQMNNLYVLYEEYKKLIKYQLAEKKACSAIYSFLHQYKEFLWKYPPTNIRYKNILEEFDKEIKYRVPLYNTHACPEEHFNIENIKITISPEANKPKASVPIEHQPKHAEYRAPQAQSPSPQVELSKPLEELRTADVELQAPLAEYKTPHEGSLPSRETLVQSVQPAARQEVQGLAREETYQRELRVNSLPEYTPTYGPLESPRISTSSEHYPYPPVPLSSNEVELPPSSFMNTITSTLKNIDPYPVVGVSGGMGALFLLFRVLEILNLYPYF</sequence>
<evidence type="ECO:0000313" key="1">
    <source>
        <dbReference type="EMBL" id="KMZ99022.1"/>
    </source>
</evidence>
<evidence type="ECO:0000313" key="2">
    <source>
        <dbReference type="Proteomes" id="UP000053239"/>
    </source>
</evidence>